<evidence type="ECO:0000313" key="2">
    <source>
        <dbReference type="EMBL" id="PMB73347.1"/>
    </source>
</evidence>
<gene>
    <name evidence="2" type="ORF">BM221_000768</name>
</gene>
<dbReference type="EMBL" id="MRVG01000001">
    <property type="protein sequence ID" value="PMB73347.1"/>
    <property type="molecule type" value="Genomic_DNA"/>
</dbReference>
<evidence type="ECO:0008006" key="4">
    <source>
        <dbReference type="Google" id="ProtNLM"/>
    </source>
</evidence>
<reference evidence="2 3" key="1">
    <citation type="journal article" date="2016" name="Appl. Microbiol. Biotechnol.">
        <title>Characterization of T-DNA insertion mutants with decreased virulence in the entomopathogenic fungus Beauveria bassiana JEF-007.</title>
        <authorList>
            <person name="Kim S."/>
            <person name="Lee S.J."/>
            <person name="Nai Y.S."/>
            <person name="Yu J.S."/>
            <person name="Lee M.R."/>
            <person name="Yang Y.T."/>
            <person name="Kim J.S."/>
        </authorList>
    </citation>
    <scope>NUCLEOTIDE SEQUENCE [LARGE SCALE GENOMIC DNA]</scope>
    <source>
        <strain evidence="2 3">JEF-007</strain>
    </source>
</reference>
<proteinExistence type="predicted"/>
<organism evidence="2 3">
    <name type="scientific">Beauveria bassiana</name>
    <name type="common">White muscardine disease fungus</name>
    <name type="synonym">Tritirachium shiotae</name>
    <dbReference type="NCBI Taxonomy" id="176275"/>
    <lineage>
        <taxon>Eukaryota</taxon>
        <taxon>Fungi</taxon>
        <taxon>Dikarya</taxon>
        <taxon>Ascomycota</taxon>
        <taxon>Pezizomycotina</taxon>
        <taxon>Sordariomycetes</taxon>
        <taxon>Hypocreomycetidae</taxon>
        <taxon>Hypocreales</taxon>
        <taxon>Cordycipitaceae</taxon>
        <taxon>Beauveria</taxon>
    </lineage>
</organism>
<evidence type="ECO:0000256" key="1">
    <source>
        <dbReference type="SAM" id="MobiDB-lite"/>
    </source>
</evidence>
<sequence length="244" mass="27315">MAPKLNVKIQPLNYADMAACADIWRRDGYDMHSITRREYLGNLERKNMVFVKAVDVDVGNIVGYGGWVFPHVKQALIPWTGLADAKLQEQATETEAGDKVTQEPDSKREPDAIQRLHALEDEDMQYFQHKLIPAGEPCMIALGLAVAPAPRSRGVGSALLGHGNAIADHLGLPIWVHSSHQAVDAYEKAQVEPIRVLHLDLDEYAPRSPRDDEPVMSTKGSGKWGHYVIQYMKREPREVNEETM</sequence>
<dbReference type="PANTHER" id="PTHR42791">
    <property type="entry name" value="GNAT FAMILY ACETYLTRANSFERASE"/>
    <property type="match status" value="1"/>
</dbReference>
<protein>
    <recommendedName>
        <fullName evidence="4">N-acetyltransferase domain-containing protein</fullName>
    </recommendedName>
</protein>
<accession>A0A2N6P1F2</accession>
<dbReference type="InterPro" id="IPR016181">
    <property type="entry name" value="Acyl_CoA_acyltransferase"/>
</dbReference>
<comment type="caution">
    <text evidence="2">The sequence shown here is derived from an EMBL/GenBank/DDBJ whole genome shotgun (WGS) entry which is preliminary data.</text>
</comment>
<dbReference type="Proteomes" id="UP000235728">
    <property type="component" value="Unassembled WGS sequence"/>
</dbReference>
<dbReference type="Gene3D" id="3.40.630.30">
    <property type="match status" value="1"/>
</dbReference>
<dbReference type="OMA" id="CWIHASP"/>
<name>A0A2N6P1F2_BEABA</name>
<dbReference type="PANTHER" id="PTHR42791:SF17">
    <property type="entry name" value="ACETYLTRANSFERASE, GNAT FAMILY FAMILY (AFU_ORTHOLOGUE AFUA_8G05690)"/>
    <property type="match status" value="1"/>
</dbReference>
<dbReference type="SUPFAM" id="SSF55729">
    <property type="entry name" value="Acyl-CoA N-acyltransferases (Nat)"/>
    <property type="match status" value="1"/>
</dbReference>
<dbReference type="InterPro" id="IPR052523">
    <property type="entry name" value="Trichothecene_AcTrans"/>
</dbReference>
<evidence type="ECO:0000313" key="3">
    <source>
        <dbReference type="Proteomes" id="UP000235728"/>
    </source>
</evidence>
<feature type="region of interest" description="Disordered" evidence="1">
    <location>
        <begin position="88"/>
        <end position="110"/>
    </location>
</feature>
<feature type="compositionally biased region" description="Basic and acidic residues" evidence="1">
    <location>
        <begin position="96"/>
        <end position="110"/>
    </location>
</feature>
<dbReference type="AlphaFoldDB" id="A0A2N6P1F2"/>